<keyword evidence="5" id="KW-0762">Sugar transport</keyword>
<feature type="transmembrane region" description="Helical" evidence="10">
    <location>
        <begin position="381"/>
        <end position="403"/>
    </location>
</feature>
<dbReference type="GO" id="GO:0022857">
    <property type="term" value="F:transmembrane transporter activity"/>
    <property type="evidence" value="ECO:0007669"/>
    <property type="project" value="InterPro"/>
</dbReference>
<dbReference type="FunFam" id="1.20.1250.20:FF:000122">
    <property type="entry name" value="D-xylose transporter XylE"/>
    <property type="match status" value="1"/>
</dbReference>
<evidence type="ECO:0000256" key="9">
    <source>
        <dbReference type="RuleBase" id="RU003346"/>
    </source>
</evidence>
<dbReference type="SUPFAM" id="SSF103473">
    <property type="entry name" value="MFS general substrate transporter"/>
    <property type="match status" value="1"/>
</dbReference>
<dbReference type="InterPro" id="IPR050814">
    <property type="entry name" value="Myo-inositol_Transporter"/>
</dbReference>
<dbReference type="EMBL" id="QNQU01000031">
    <property type="protein sequence ID" value="RBQ02719.1"/>
    <property type="molecule type" value="Genomic_DNA"/>
</dbReference>
<dbReference type="Gene3D" id="1.20.1250.20">
    <property type="entry name" value="MFS general substrate transporter like domains"/>
    <property type="match status" value="2"/>
</dbReference>
<feature type="transmembrane region" description="Helical" evidence="10">
    <location>
        <begin position="141"/>
        <end position="160"/>
    </location>
</feature>
<dbReference type="PANTHER" id="PTHR48020">
    <property type="entry name" value="PROTON MYO-INOSITOL COTRANSPORTER"/>
    <property type="match status" value="1"/>
</dbReference>
<sequence length="449" mass="48788">MDNQKVAYNNTYILGISFISALGGYLFGFDFAVISGALPFLRTEFALNAYWEGFLTGSLALGCIIGCLIAGNIADSKGRKPGLMLAALIFAASSIGMALSHNLTIFILMRFAAGIGVGMASMLSPMYIAEVSPPEKRGRNVAINQLTVVIGILVTNLINYKLADYGVNAWRWMFGLGTVPAALFLLGVLWLPESPRWLIKAGRIDQAKKVLNKIGNSYFVEQTFAKISTSMGGGEEKQTYKAVFAKAIRPAVVVGITLAVFQQLCGINVVFNYTSTIFEAVGANLDRQLFETVAIGIVNLVFTIIAMWQVDKLGRRPLMLIGSLGLSILYIILAFLLQSNAQANLVSVFVLLAIATYATSLAPVTWVLISEIFPNSIRGKASSVAIVALWSAYFVLVFTFPILAKWLGAFGPFYLYAVICLAGFFFVKRKVKETKGQTLEELETSLIGH</sequence>
<keyword evidence="7 10" id="KW-1133">Transmembrane helix</keyword>
<evidence type="ECO:0000313" key="13">
    <source>
        <dbReference type="Proteomes" id="UP000252081"/>
    </source>
</evidence>
<keyword evidence="4" id="KW-1003">Cell membrane</keyword>
<evidence type="ECO:0000256" key="1">
    <source>
        <dbReference type="ARBA" id="ARBA00004651"/>
    </source>
</evidence>
<proteinExistence type="inferred from homology"/>
<dbReference type="NCBIfam" id="TIGR00879">
    <property type="entry name" value="SP"/>
    <property type="match status" value="1"/>
</dbReference>
<dbReference type="PRINTS" id="PR00171">
    <property type="entry name" value="SUGRTRNSPORT"/>
</dbReference>
<keyword evidence="8 10" id="KW-0472">Membrane</keyword>
<dbReference type="AlphaFoldDB" id="A0A366KNF7"/>
<dbReference type="PROSITE" id="PS00216">
    <property type="entry name" value="SUGAR_TRANSPORT_1"/>
    <property type="match status" value="1"/>
</dbReference>
<evidence type="ECO:0000259" key="11">
    <source>
        <dbReference type="PROSITE" id="PS50850"/>
    </source>
</evidence>
<dbReference type="OrthoDB" id="9783823at2"/>
<feature type="transmembrane region" description="Helical" evidence="10">
    <location>
        <begin position="293"/>
        <end position="310"/>
    </location>
</feature>
<keyword evidence="3 9" id="KW-0813">Transport</keyword>
<feature type="domain" description="Major facilitator superfamily (MFS) profile" evidence="11">
    <location>
        <begin position="16"/>
        <end position="435"/>
    </location>
</feature>
<feature type="transmembrane region" description="Helical" evidence="10">
    <location>
        <begin position="82"/>
        <end position="99"/>
    </location>
</feature>
<comment type="similarity">
    <text evidence="2 9">Belongs to the major facilitator superfamily. Sugar transporter (TC 2.A.1.1) family.</text>
</comment>
<feature type="transmembrane region" description="Helical" evidence="10">
    <location>
        <begin position="105"/>
        <end position="129"/>
    </location>
</feature>
<feature type="transmembrane region" description="Helical" evidence="10">
    <location>
        <begin position="317"/>
        <end position="337"/>
    </location>
</feature>
<evidence type="ECO:0000256" key="7">
    <source>
        <dbReference type="ARBA" id="ARBA00022989"/>
    </source>
</evidence>
<name>A0A366KNF7_9SPHI</name>
<dbReference type="InterPro" id="IPR003663">
    <property type="entry name" value="Sugar/inositol_transpt"/>
</dbReference>
<keyword evidence="6 10" id="KW-0812">Transmembrane</keyword>
<dbReference type="Pfam" id="PF00083">
    <property type="entry name" value="Sugar_tr"/>
    <property type="match status" value="1"/>
</dbReference>
<evidence type="ECO:0000256" key="6">
    <source>
        <dbReference type="ARBA" id="ARBA00022692"/>
    </source>
</evidence>
<feature type="transmembrane region" description="Helical" evidence="10">
    <location>
        <begin position="251"/>
        <end position="273"/>
    </location>
</feature>
<dbReference type="PROSITE" id="PS50850">
    <property type="entry name" value="MFS"/>
    <property type="match status" value="1"/>
</dbReference>
<feature type="transmembrane region" description="Helical" evidence="10">
    <location>
        <begin position="409"/>
        <end position="427"/>
    </location>
</feature>
<dbReference type="InterPro" id="IPR036259">
    <property type="entry name" value="MFS_trans_sf"/>
</dbReference>
<evidence type="ECO:0000256" key="2">
    <source>
        <dbReference type="ARBA" id="ARBA00010992"/>
    </source>
</evidence>
<dbReference type="InterPro" id="IPR005828">
    <property type="entry name" value="MFS_sugar_transport-like"/>
</dbReference>
<keyword evidence="13" id="KW-1185">Reference proteome</keyword>
<dbReference type="InterPro" id="IPR020846">
    <property type="entry name" value="MFS_dom"/>
</dbReference>
<evidence type="ECO:0000256" key="3">
    <source>
        <dbReference type="ARBA" id="ARBA00022448"/>
    </source>
</evidence>
<feature type="transmembrane region" description="Helical" evidence="10">
    <location>
        <begin position="172"/>
        <end position="191"/>
    </location>
</feature>
<gene>
    <name evidence="12" type="ORF">DRW42_25115</name>
</gene>
<dbReference type="PANTHER" id="PTHR48020:SF12">
    <property type="entry name" value="PROTON MYO-INOSITOL COTRANSPORTER"/>
    <property type="match status" value="1"/>
</dbReference>
<organism evidence="12 13">
    <name type="scientific">Pedobacter miscanthi</name>
    <dbReference type="NCBI Taxonomy" id="2259170"/>
    <lineage>
        <taxon>Bacteria</taxon>
        <taxon>Pseudomonadati</taxon>
        <taxon>Bacteroidota</taxon>
        <taxon>Sphingobacteriia</taxon>
        <taxon>Sphingobacteriales</taxon>
        <taxon>Sphingobacteriaceae</taxon>
        <taxon>Pedobacter</taxon>
    </lineage>
</organism>
<comment type="subcellular location">
    <subcellularLocation>
        <location evidence="1">Cell membrane</location>
        <topology evidence="1">Multi-pass membrane protein</topology>
    </subcellularLocation>
</comment>
<reference evidence="12 13" key="1">
    <citation type="submission" date="2018-07" db="EMBL/GenBank/DDBJ databases">
        <title>A draft genome of a endophytic bacteria, a new species of Pedobacter.</title>
        <authorList>
            <person name="Zhang Z.D."/>
            <person name="Chen Z.J."/>
        </authorList>
    </citation>
    <scope>NUCLEOTIDE SEQUENCE [LARGE SCALE GENOMIC DNA]</scope>
    <source>
        <strain evidence="12 13">RS10</strain>
    </source>
</reference>
<feature type="transmembrane region" description="Helical" evidence="10">
    <location>
        <begin position="12"/>
        <end position="38"/>
    </location>
</feature>
<evidence type="ECO:0000256" key="5">
    <source>
        <dbReference type="ARBA" id="ARBA00022597"/>
    </source>
</evidence>
<dbReference type="InterPro" id="IPR005829">
    <property type="entry name" value="Sugar_transporter_CS"/>
</dbReference>
<dbReference type="Proteomes" id="UP000252081">
    <property type="component" value="Unassembled WGS sequence"/>
</dbReference>
<dbReference type="GO" id="GO:0005886">
    <property type="term" value="C:plasma membrane"/>
    <property type="evidence" value="ECO:0007669"/>
    <property type="project" value="UniProtKB-SubCell"/>
</dbReference>
<evidence type="ECO:0000256" key="10">
    <source>
        <dbReference type="SAM" id="Phobius"/>
    </source>
</evidence>
<evidence type="ECO:0000313" key="12">
    <source>
        <dbReference type="EMBL" id="RBQ02719.1"/>
    </source>
</evidence>
<accession>A0A366KNF7</accession>
<feature type="transmembrane region" description="Helical" evidence="10">
    <location>
        <begin position="50"/>
        <end position="70"/>
    </location>
</feature>
<evidence type="ECO:0000256" key="4">
    <source>
        <dbReference type="ARBA" id="ARBA00022475"/>
    </source>
</evidence>
<protein>
    <submittedName>
        <fullName evidence="12">MFS transporter</fullName>
    </submittedName>
</protein>
<feature type="transmembrane region" description="Helical" evidence="10">
    <location>
        <begin position="343"/>
        <end position="369"/>
    </location>
</feature>
<comment type="caution">
    <text evidence="12">The sequence shown here is derived from an EMBL/GenBank/DDBJ whole genome shotgun (WGS) entry which is preliminary data.</text>
</comment>
<evidence type="ECO:0000256" key="8">
    <source>
        <dbReference type="ARBA" id="ARBA00023136"/>
    </source>
</evidence>